<organism evidence="1 2">
    <name type="scientific">Dokdonella fugitiva</name>
    <dbReference type="NCBI Taxonomy" id="328517"/>
    <lineage>
        <taxon>Bacteria</taxon>
        <taxon>Pseudomonadati</taxon>
        <taxon>Pseudomonadota</taxon>
        <taxon>Gammaproteobacteria</taxon>
        <taxon>Lysobacterales</taxon>
        <taxon>Rhodanobacteraceae</taxon>
        <taxon>Dokdonella</taxon>
    </lineage>
</organism>
<proteinExistence type="predicted"/>
<dbReference type="EMBL" id="JACGXL010000002">
    <property type="protein sequence ID" value="MBA8887694.1"/>
    <property type="molecule type" value="Genomic_DNA"/>
</dbReference>
<keyword evidence="2" id="KW-1185">Reference proteome</keyword>
<dbReference type="InterPro" id="IPR011051">
    <property type="entry name" value="RmlC_Cupin_sf"/>
</dbReference>
<dbReference type="PROSITE" id="PS51318">
    <property type="entry name" value="TAT"/>
    <property type="match status" value="1"/>
</dbReference>
<gene>
    <name evidence="1" type="ORF">FHW12_001908</name>
</gene>
<accession>A0A839F639</accession>
<evidence type="ECO:0000313" key="1">
    <source>
        <dbReference type="EMBL" id="MBA8887694.1"/>
    </source>
</evidence>
<dbReference type="SUPFAM" id="SSF51182">
    <property type="entry name" value="RmlC-like cupins"/>
    <property type="match status" value="1"/>
</dbReference>
<dbReference type="AlphaFoldDB" id="A0A839F639"/>
<comment type="caution">
    <text evidence="1">The sequence shown here is derived from an EMBL/GenBank/DDBJ whole genome shotgun (WGS) entry which is preliminary data.</text>
</comment>
<protein>
    <submittedName>
        <fullName evidence="1">Uncharacterized protein</fullName>
    </submittedName>
</protein>
<evidence type="ECO:0000313" key="2">
    <source>
        <dbReference type="Proteomes" id="UP000550401"/>
    </source>
</evidence>
<dbReference type="RefSeq" id="WP_182530741.1">
    <property type="nucleotide sequence ID" value="NZ_JACGXL010000002.1"/>
</dbReference>
<dbReference type="Proteomes" id="UP000550401">
    <property type="component" value="Unassembled WGS sequence"/>
</dbReference>
<name>A0A839F639_9GAMM</name>
<reference evidence="1 2" key="1">
    <citation type="submission" date="2020-07" db="EMBL/GenBank/DDBJ databases">
        <title>Genomic Encyclopedia of Type Strains, Phase IV (KMG-V): Genome sequencing to study the core and pangenomes of soil and plant-associated prokaryotes.</title>
        <authorList>
            <person name="Whitman W."/>
        </authorList>
    </citation>
    <scope>NUCLEOTIDE SEQUENCE [LARGE SCALE GENOMIC DNA]</scope>
    <source>
        <strain evidence="1 2">RH2WT43</strain>
    </source>
</reference>
<dbReference type="InterPro" id="IPR006311">
    <property type="entry name" value="TAT_signal"/>
</dbReference>
<sequence>MGDEQIDTAADAGADGFDASRRRFLQGAAAGAVLLAALAGSRAWGRGRPEPLVRWTRELVDLNERVARGELAVTDWQARIERLNTSVAVDDLVAWLDIDRLVRAFRYPTRLADVADPLLPADLVSPGAHRAWFVRVFGMRRDGVIIPHVHNHMVSAHLVVSGAFRARTHDRLRDLDDAVVLRPSIDRRLARGDIISMSDRRDNQHWLVALEDRSLTFDVGVVDLAASWRYRLAANRYNMIFVDADAKPQADGLVVAPVMSFEACAAKYAGVGGAQV</sequence>